<evidence type="ECO:0000313" key="2">
    <source>
        <dbReference type="EMBL" id="UKJ88705.2"/>
    </source>
</evidence>
<dbReference type="AlphaFoldDB" id="A0A976M580"/>
<feature type="coiled-coil region" evidence="1">
    <location>
        <begin position="234"/>
        <end position="370"/>
    </location>
</feature>
<evidence type="ECO:0000313" key="3">
    <source>
        <dbReference type="Proteomes" id="UP000244803"/>
    </source>
</evidence>
<name>A0A976M580_THEOR</name>
<protein>
    <submittedName>
        <fullName evidence="2">Uncharacterized protein</fullName>
    </submittedName>
</protein>
<dbReference type="Proteomes" id="UP000244803">
    <property type="component" value="Chromosome 3"/>
</dbReference>
<evidence type="ECO:0000256" key="1">
    <source>
        <dbReference type="SAM" id="Coils"/>
    </source>
</evidence>
<sequence>MVNEEKENFLYNSPSDLSNQLKSSQIQQDNYNVNLDNSEEIELPISNNFNILSPEEGSITRYANIFDETDNYDSYHDDLDRKHFDSYNHTYVYRSNRLSPYSDVNKFTDYYNHDTHTQKSMTFSDRVVKERQRMIRMNISSNRNFRPREMNKHNLRPHVAEIAFSLINEEDIDLENKIFEKHKRISNILSDQKEVIRDIKLNTNRTDVTNEKLLKVQQENAKLLSDNLQNCQTIKNLKIDIENAQSDLIVERKQNEQLLKDKVELQNKIGILSKENMSLLNSQEMMQNMHNNEVEDLNSKKAELSTRISELQNDLDFFRDSLQESHKMNEMLRSEMSSLIDVYKNDKESLQKLKVENKRLMENNSIYKSQNYSLIEINDRLRKRTLFCNHTGDFSTTNSSTITNLSSGINLQSTPTACSPNGSHSTYASNSLNNIDGTDQKYLNSNGHNPVYDGNSLEHSLGVSNFPTAFHELRSVANTNDNSYSINVSPNSNTRDSNSTSMVSNSCNLDLVFNSMDDNNANTNTNSPFSVIGSSYSSPYNNSSDNKDIDVNESYGIVNLINNDKISNPTTKWVTDRVSRKSSMDALESLREKIRSISLDSNVENVNINTTLNCFQSNVTINLIQNKLQLISQRLNETTV</sequence>
<keyword evidence="1" id="KW-0175">Coiled coil</keyword>
<dbReference type="OrthoDB" id="361390at2759"/>
<organism evidence="2 3">
    <name type="scientific">Theileria orientalis</name>
    <dbReference type="NCBI Taxonomy" id="68886"/>
    <lineage>
        <taxon>Eukaryota</taxon>
        <taxon>Sar</taxon>
        <taxon>Alveolata</taxon>
        <taxon>Apicomplexa</taxon>
        <taxon>Aconoidasida</taxon>
        <taxon>Piroplasmida</taxon>
        <taxon>Theileriidae</taxon>
        <taxon>Theileria</taxon>
    </lineage>
</organism>
<dbReference type="EMBL" id="CP056066">
    <property type="protein sequence ID" value="UKJ88705.2"/>
    <property type="molecule type" value="Genomic_DNA"/>
</dbReference>
<proteinExistence type="predicted"/>
<gene>
    <name evidence="2" type="ORF">MACJ_001949</name>
</gene>
<accession>A0A976M580</accession>
<reference evidence="2" key="1">
    <citation type="submission" date="2022-07" db="EMBL/GenBank/DDBJ databases">
        <title>Evaluation of T. orientalis genome assembly methods using nanopore sequencing and analysis of variation between genomes.</title>
        <authorList>
            <person name="Yam J."/>
            <person name="Micallef M.L."/>
            <person name="Liu M."/>
            <person name="Djordjevic S.P."/>
            <person name="Bogema D.R."/>
            <person name="Jenkins C."/>
        </authorList>
    </citation>
    <scope>NUCLEOTIDE SEQUENCE</scope>
    <source>
        <strain evidence="2">Fish Creek</strain>
    </source>
</reference>